<comment type="caution">
    <text evidence="1">The sequence shown here is derived from an EMBL/GenBank/DDBJ whole genome shotgun (WGS) entry which is preliminary data.</text>
</comment>
<evidence type="ECO:0000313" key="4">
    <source>
        <dbReference type="Proteomes" id="UP000663852"/>
    </source>
</evidence>
<dbReference type="EMBL" id="CAJNOJ010000006">
    <property type="protein sequence ID" value="CAF0754691.1"/>
    <property type="molecule type" value="Genomic_DNA"/>
</dbReference>
<evidence type="ECO:0000313" key="3">
    <source>
        <dbReference type="Proteomes" id="UP000663828"/>
    </source>
</evidence>
<dbReference type="Proteomes" id="UP000663852">
    <property type="component" value="Unassembled WGS sequence"/>
</dbReference>
<evidence type="ECO:0000313" key="1">
    <source>
        <dbReference type="EMBL" id="CAF0754691.1"/>
    </source>
</evidence>
<sequence length="410" mass="48029">MLRRYFTLPLLCLISMSLSALAYLFLYTNGITSSKPTICPSTRKVLYEEDASVFKSRLNQRLIYLGQQFSYINITKLRHIQSTATQNLTYFCSKYCGGWGDRVRGIVSTYILAALLERRFTIDMQYPCDLSHFLLPNLIDWTRNSHRNPRKPPLMLDLIHDDYADELYPKLTTIDLRQLWAKHDEIFLTTNDDYITQTLQNPFFRRVRSQINLQSNHSNAHTFFSFIFELLFKPTSIVINQIDRLFARAAQISSQSIICMHVRLGQNPTIPEDEKRPFRQSLGRDMIEFIDRNLTSRNSSIFVTSDSLKVINDIYRHYDSKRILSIFGPIIHIDRYDRGKESDKTLQAGFLKVIAEFYFLGECDVLVRSPSGFSQWASYRRLNEYSNLYMYCRGVHQVTGPKWRAPYKIC</sequence>
<organism evidence="1 4">
    <name type="scientific">Adineta ricciae</name>
    <name type="common">Rotifer</name>
    <dbReference type="NCBI Taxonomy" id="249248"/>
    <lineage>
        <taxon>Eukaryota</taxon>
        <taxon>Metazoa</taxon>
        <taxon>Spiralia</taxon>
        <taxon>Gnathifera</taxon>
        <taxon>Rotifera</taxon>
        <taxon>Eurotatoria</taxon>
        <taxon>Bdelloidea</taxon>
        <taxon>Adinetida</taxon>
        <taxon>Adinetidae</taxon>
        <taxon>Adineta</taxon>
    </lineage>
</organism>
<dbReference type="OrthoDB" id="428346at2759"/>
<reference evidence="1" key="1">
    <citation type="submission" date="2021-02" db="EMBL/GenBank/DDBJ databases">
        <authorList>
            <person name="Nowell W R."/>
        </authorList>
    </citation>
    <scope>NUCLEOTIDE SEQUENCE</scope>
</reference>
<dbReference type="Gene3D" id="3.40.50.11350">
    <property type="match status" value="1"/>
</dbReference>
<accession>A0A813PWK9</accession>
<gene>
    <name evidence="1" type="ORF">EDS130_LOCUS2480</name>
    <name evidence="2" type="ORF">XAT740_LOCUS5202</name>
</gene>
<dbReference type="EMBL" id="CAJNOR010000222">
    <property type="protein sequence ID" value="CAF0845521.1"/>
    <property type="molecule type" value="Genomic_DNA"/>
</dbReference>
<proteinExistence type="predicted"/>
<dbReference type="Proteomes" id="UP000663828">
    <property type="component" value="Unassembled WGS sequence"/>
</dbReference>
<protein>
    <submittedName>
        <fullName evidence="1">Uncharacterized protein</fullName>
    </submittedName>
</protein>
<name>A0A813PWK9_ADIRI</name>
<keyword evidence="3" id="KW-1185">Reference proteome</keyword>
<evidence type="ECO:0000313" key="2">
    <source>
        <dbReference type="EMBL" id="CAF0845521.1"/>
    </source>
</evidence>
<dbReference type="AlphaFoldDB" id="A0A813PWK9"/>